<keyword evidence="1" id="KW-0812">Transmembrane</keyword>
<organism evidence="2 3">
    <name type="scientific">Micromonospora humi</name>
    <dbReference type="NCBI Taxonomy" id="745366"/>
    <lineage>
        <taxon>Bacteria</taxon>
        <taxon>Bacillati</taxon>
        <taxon>Actinomycetota</taxon>
        <taxon>Actinomycetes</taxon>
        <taxon>Micromonosporales</taxon>
        <taxon>Micromonosporaceae</taxon>
        <taxon>Micromonospora</taxon>
    </lineage>
</organism>
<dbReference type="OrthoDB" id="3400694at2"/>
<evidence type="ECO:0000313" key="3">
    <source>
        <dbReference type="Proteomes" id="UP000199360"/>
    </source>
</evidence>
<accession>A0A1C5JR07</accession>
<sequence>MGQRWRAIGVLTAALFAVNVVARLVIRFAFPDDDTAAGRVSLVMFLAIGLILAGAAFRWGAARPLGHWAGDLALTVVVALALTVFVGPLLVGENPFGGGAGLFFAQIWLYLAATAAGVLVGYLTLTALGRDFRSRQLKRYAEMKQSRPRRIVRR</sequence>
<evidence type="ECO:0000256" key="1">
    <source>
        <dbReference type="SAM" id="Phobius"/>
    </source>
</evidence>
<dbReference type="AlphaFoldDB" id="A0A1C5JR07"/>
<dbReference type="STRING" id="745366.GA0070213_1138"/>
<dbReference type="Proteomes" id="UP000199360">
    <property type="component" value="Unassembled WGS sequence"/>
</dbReference>
<keyword evidence="1" id="KW-1133">Transmembrane helix</keyword>
<evidence type="ECO:0000313" key="2">
    <source>
        <dbReference type="EMBL" id="SCG73014.1"/>
    </source>
</evidence>
<feature type="transmembrane region" description="Helical" evidence="1">
    <location>
        <begin position="38"/>
        <end position="60"/>
    </location>
</feature>
<reference evidence="3" key="1">
    <citation type="submission" date="2016-06" db="EMBL/GenBank/DDBJ databases">
        <authorList>
            <person name="Varghese N."/>
            <person name="Submissions Spin"/>
        </authorList>
    </citation>
    <scope>NUCLEOTIDE SEQUENCE [LARGE SCALE GENOMIC DNA]</scope>
    <source>
        <strain evidence="3">DSM 45647</strain>
    </source>
</reference>
<keyword evidence="3" id="KW-1185">Reference proteome</keyword>
<dbReference type="EMBL" id="FMDM01000013">
    <property type="protein sequence ID" value="SCG73014.1"/>
    <property type="molecule type" value="Genomic_DNA"/>
</dbReference>
<keyword evidence="1" id="KW-0472">Membrane</keyword>
<feature type="transmembrane region" description="Helical" evidence="1">
    <location>
        <begin position="103"/>
        <end position="129"/>
    </location>
</feature>
<dbReference type="RefSeq" id="WP_091068525.1">
    <property type="nucleotide sequence ID" value="NZ_FMDM01000013.1"/>
</dbReference>
<proteinExistence type="predicted"/>
<name>A0A1C5JR07_9ACTN</name>
<gene>
    <name evidence="2" type="ORF">GA0070213_1138</name>
</gene>
<feature type="transmembrane region" description="Helical" evidence="1">
    <location>
        <begin position="72"/>
        <end position="91"/>
    </location>
</feature>
<protein>
    <submittedName>
        <fullName evidence="2">Uncharacterized protein</fullName>
    </submittedName>
</protein>